<organism evidence="2 3">
    <name type="scientific">Ilumatobacter fluminis</name>
    <dbReference type="NCBI Taxonomy" id="467091"/>
    <lineage>
        <taxon>Bacteria</taxon>
        <taxon>Bacillati</taxon>
        <taxon>Actinomycetota</taxon>
        <taxon>Acidimicrobiia</taxon>
        <taxon>Acidimicrobiales</taxon>
        <taxon>Ilumatobacteraceae</taxon>
        <taxon>Ilumatobacter</taxon>
    </lineage>
</organism>
<comment type="caution">
    <text evidence="2">The sequence shown here is derived from an EMBL/GenBank/DDBJ whole genome shotgun (WGS) entry which is preliminary data.</text>
</comment>
<feature type="transmembrane region" description="Helical" evidence="1">
    <location>
        <begin position="57"/>
        <end position="75"/>
    </location>
</feature>
<evidence type="ECO:0000313" key="2">
    <source>
        <dbReference type="EMBL" id="TDT14811.1"/>
    </source>
</evidence>
<evidence type="ECO:0000313" key="3">
    <source>
        <dbReference type="Proteomes" id="UP000294558"/>
    </source>
</evidence>
<protein>
    <submittedName>
        <fullName evidence="2">Uncharacterized protein</fullName>
    </submittedName>
</protein>
<evidence type="ECO:0000256" key="1">
    <source>
        <dbReference type="SAM" id="Phobius"/>
    </source>
</evidence>
<name>A0A4R7HV20_9ACTN</name>
<feature type="transmembrane region" description="Helical" evidence="1">
    <location>
        <begin position="32"/>
        <end position="51"/>
    </location>
</feature>
<keyword evidence="1" id="KW-1133">Transmembrane helix</keyword>
<dbReference type="AlphaFoldDB" id="A0A4R7HV20"/>
<proteinExistence type="predicted"/>
<gene>
    <name evidence="2" type="ORF">BDK89_0368</name>
</gene>
<sequence>MEPRRRRPPLHLDLDGTDDFWTHPERRHEGHVRTTVLFVAAIVFITAWSVLLSPSMFVLAVMLVPGALLAGGLAWHTRERPIPDYTDGAPARRRRFRTSGR</sequence>
<dbReference type="EMBL" id="SOAU01000001">
    <property type="protein sequence ID" value="TDT14811.1"/>
    <property type="molecule type" value="Genomic_DNA"/>
</dbReference>
<accession>A0A4R7HV20</accession>
<dbReference type="RefSeq" id="WP_133867326.1">
    <property type="nucleotide sequence ID" value="NZ_SOAU01000001.1"/>
</dbReference>
<reference evidence="2 3" key="1">
    <citation type="submission" date="2019-03" db="EMBL/GenBank/DDBJ databases">
        <title>Sequencing the genomes of 1000 actinobacteria strains.</title>
        <authorList>
            <person name="Klenk H.-P."/>
        </authorList>
    </citation>
    <scope>NUCLEOTIDE SEQUENCE [LARGE SCALE GENOMIC DNA]</scope>
    <source>
        <strain evidence="2 3">DSM 18936</strain>
    </source>
</reference>
<keyword evidence="1" id="KW-0472">Membrane</keyword>
<keyword evidence="3" id="KW-1185">Reference proteome</keyword>
<keyword evidence="1" id="KW-0812">Transmembrane</keyword>
<dbReference type="Proteomes" id="UP000294558">
    <property type="component" value="Unassembled WGS sequence"/>
</dbReference>